<dbReference type="InterPro" id="IPR035093">
    <property type="entry name" value="RelE/ParE_toxin_dom_sf"/>
</dbReference>
<organism evidence="2 3">
    <name type="scientific">Aerophototrophica crusticola</name>
    <dbReference type="NCBI Taxonomy" id="1709002"/>
    <lineage>
        <taxon>Bacteria</taxon>
        <taxon>Pseudomonadati</taxon>
        <taxon>Pseudomonadota</taxon>
        <taxon>Alphaproteobacteria</taxon>
        <taxon>Rhodospirillales</taxon>
        <taxon>Rhodospirillaceae</taxon>
        <taxon>Aerophototrophica</taxon>
    </lineage>
</organism>
<dbReference type="EMBL" id="CP051775">
    <property type="protein sequence ID" value="QJE74631.1"/>
    <property type="molecule type" value="Genomic_DNA"/>
</dbReference>
<dbReference type="Gene3D" id="3.30.2310.20">
    <property type="entry name" value="RelE-like"/>
    <property type="match status" value="1"/>
</dbReference>
<reference evidence="2" key="1">
    <citation type="submission" date="2020-04" db="EMBL/GenBank/DDBJ databases">
        <title>A desert anoxygenic phototrophic bacterium fixes CO2 using RubisCO under aerobic conditions.</title>
        <authorList>
            <person name="Tang K."/>
        </authorList>
    </citation>
    <scope>NUCLEOTIDE SEQUENCE [LARGE SCALE GENOMIC DNA]</scope>
    <source>
        <strain evidence="2">MIMtkB3</strain>
    </source>
</reference>
<keyword evidence="1" id="KW-1277">Toxin-antitoxin system</keyword>
<proteinExistence type="predicted"/>
<keyword evidence="3" id="KW-1185">Reference proteome</keyword>
<sequence length="94" mass="10481">MRVAFTPTAERHLDNLHRYIATRSGEAIADGYVGRIIGFCQSLATFPDRGIRRDDIVPGLRVVGFERRVSISFTLEGDLVLVQGVFYGGRQVRA</sequence>
<dbReference type="AlphaFoldDB" id="A0A858RBB4"/>
<dbReference type="KEGG" id="acru:HHL28_17590"/>
<dbReference type="Proteomes" id="UP000501891">
    <property type="component" value="Chromosome"/>
</dbReference>
<evidence type="ECO:0000256" key="1">
    <source>
        <dbReference type="ARBA" id="ARBA00022649"/>
    </source>
</evidence>
<protein>
    <submittedName>
        <fullName evidence="2">Type II toxin-antitoxin system RelE/ParE family toxin</fullName>
    </submittedName>
</protein>
<evidence type="ECO:0000313" key="3">
    <source>
        <dbReference type="Proteomes" id="UP000501891"/>
    </source>
</evidence>
<dbReference type="Pfam" id="PF05016">
    <property type="entry name" value="ParE_toxin"/>
    <property type="match status" value="1"/>
</dbReference>
<evidence type="ECO:0000313" key="2">
    <source>
        <dbReference type="EMBL" id="QJE74631.1"/>
    </source>
</evidence>
<name>A0A858RBB4_9PROT</name>
<dbReference type="InterPro" id="IPR007712">
    <property type="entry name" value="RelE/ParE_toxin"/>
</dbReference>
<accession>A0A858RBB4</accession>
<gene>
    <name evidence="2" type="ORF">HHL28_17590</name>
</gene>